<comment type="similarity">
    <text evidence="1 5">Belongs to the bacterial ribosomal protein bL33 family.</text>
</comment>
<organism evidence="6 8">
    <name type="scientific">Legionella jamestowniensis</name>
    <dbReference type="NCBI Taxonomy" id="455"/>
    <lineage>
        <taxon>Bacteria</taxon>
        <taxon>Pseudomonadati</taxon>
        <taxon>Pseudomonadota</taxon>
        <taxon>Gammaproteobacteria</taxon>
        <taxon>Legionellales</taxon>
        <taxon>Legionellaceae</taxon>
        <taxon>Legionella</taxon>
    </lineage>
</organism>
<dbReference type="GO" id="GO:0022625">
    <property type="term" value="C:cytosolic large ribosomal subunit"/>
    <property type="evidence" value="ECO:0007669"/>
    <property type="project" value="TreeGrafter"/>
</dbReference>
<name>A0A0W0UKL5_9GAMM</name>
<evidence type="ECO:0000256" key="3">
    <source>
        <dbReference type="ARBA" id="ARBA00023274"/>
    </source>
</evidence>
<dbReference type="Gene3D" id="2.20.28.120">
    <property type="entry name" value="Ribosomal protein L33"/>
    <property type="match status" value="1"/>
</dbReference>
<keyword evidence="3 5" id="KW-0687">Ribonucleoprotein</keyword>
<evidence type="ECO:0000256" key="5">
    <source>
        <dbReference type="HAMAP-Rule" id="MF_00294"/>
    </source>
</evidence>
<dbReference type="Proteomes" id="UP000093336">
    <property type="component" value="Unassembled WGS sequence"/>
</dbReference>
<dbReference type="Pfam" id="PF00471">
    <property type="entry name" value="Ribosomal_L33"/>
    <property type="match status" value="1"/>
</dbReference>
<dbReference type="EMBL" id="LYOZ01000052">
    <property type="protein sequence ID" value="OCH97090.1"/>
    <property type="molecule type" value="Genomic_DNA"/>
</dbReference>
<evidence type="ECO:0000313" key="6">
    <source>
        <dbReference type="EMBL" id="KTD08443.1"/>
    </source>
</evidence>
<dbReference type="InterPro" id="IPR038584">
    <property type="entry name" value="Ribosomal_bL33_sf"/>
</dbReference>
<protein>
    <recommendedName>
        <fullName evidence="4 5">Large ribosomal subunit protein bL33</fullName>
    </recommendedName>
</protein>
<evidence type="ECO:0000313" key="8">
    <source>
        <dbReference type="Proteomes" id="UP000054715"/>
    </source>
</evidence>
<dbReference type="NCBIfam" id="TIGR01023">
    <property type="entry name" value="rpmG_bact"/>
    <property type="match status" value="1"/>
</dbReference>
<sequence length="54" mass="6186">MAAVTIKVKMESTAGTGYFKTTTKNPRNVTDKLELKMYDPVVRKHVVFKEKKVK</sequence>
<evidence type="ECO:0000313" key="9">
    <source>
        <dbReference type="Proteomes" id="UP000093336"/>
    </source>
</evidence>
<dbReference type="SUPFAM" id="SSF57829">
    <property type="entry name" value="Zn-binding ribosomal proteins"/>
    <property type="match status" value="1"/>
</dbReference>
<dbReference type="STRING" id="455.Ljam_2638"/>
<dbReference type="PANTHER" id="PTHR15238:SF1">
    <property type="entry name" value="LARGE RIBOSOMAL SUBUNIT PROTEIN BL33M"/>
    <property type="match status" value="1"/>
</dbReference>
<dbReference type="Proteomes" id="UP000054715">
    <property type="component" value="Unassembled WGS sequence"/>
</dbReference>
<comment type="caution">
    <text evidence="6">The sequence shown here is derived from an EMBL/GenBank/DDBJ whole genome shotgun (WGS) entry which is preliminary data.</text>
</comment>
<dbReference type="RefSeq" id="WP_058450461.1">
    <property type="nucleotide sequence ID" value="NZ_CAAAJF010000001.1"/>
</dbReference>
<gene>
    <name evidence="5 6" type="primary">rpmG</name>
    <name evidence="7" type="ORF">A8135_05515</name>
    <name evidence="6" type="ORF">Ljam_2638</name>
</gene>
<keyword evidence="2 5" id="KW-0689">Ribosomal protein</keyword>
<evidence type="ECO:0000256" key="4">
    <source>
        <dbReference type="ARBA" id="ARBA00035176"/>
    </source>
</evidence>
<dbReference type="OrthoDB" id="21586at2"/>
<dbReference type="HAMAP" id="MF_00294">
    <property type="entry name" value="Ribosomal_bL33"/>
    <property type="match status" value="1"/>
</dbReference>
<dbReference type="GO" id="GO:0006412">
    <property type="term" value="P:translation"/>
    <property type="evidence" value="ECO:0007669"/>
    <property type="project" value="UniProtKB-UniRule"/>
</dbReference>
<evidence type="ECO:0000313" key="7">
    <source>
        <dbReference type="EMBL" id="OCH97090.1"/>
    </source>
</evidence>
<evidence type="ECO:0000256" key="1">
    <source>
        <dbReference type="ARBA" id="ARBA00007596"/>
    </source>
</evidence>
<proteinExistence type="inferred from homology"/>
<keyword evidence="9" id="KW-1185">Reference proteome</keyword>
<dbReference type="NCBIfam" id="NF001860">
    <property type="entry name" value="PRK00595.1"/>
    <property type="match status" value="1"/>
</dbReference>
<dbReference type="PANTHER" id="PTHR15238">
    <property type="entry name" value="54S RIBOSOMAL PROTEIN L39, MITOCHONDRIAL"/>
    <property type="match status" value="1"/>
</dbReference>
<dbReference type="InterPro" id="IPR001705">
    <property type="entry name" value="Ribosomal_bL33"/>
</dbReference>
<dbReference type="InterPro" id="IPR011332">
    <property type="entry name" value="Ribosomal_zn-bd"/>
</dbReference>
<dbReference type="EMBL" id="LNYG01000013">
    <property type="protein sequence ID" value="KTD08443.1"/>
    <property type="molecule type" value="Genomic_DNA"/>
</dbReference>
<accession>A0A0W0UKL5</accession>
<reference evidence="6 8" key="1">
    <citation type="submission" date="2015-11" db="EMBL/GenBank/DDBJ databases">
        <title>Genomic analysis of 38 Legionella species identifies large and diverse effector repertoires.</title>
        <authorList>
            <person name="Burstein D."/>
            <person name="Amaro F."/>
            <person name="Zusman T."/>
            <person name="Lifshitz Z."/>
            <person name="Cohen O."/>
            <person name="Gilbert J.A."/>
            <person name="Pupko T."/>
            <person name="Shuman H.A."/>
            <person name="Segal G."/>
        </authorList>
    </citation>
    <scope>NUCLEOTIDE SEQUENCE [LARGE SCALE GENOMIC DNA]</scope>
    <source>
        <strain evidence="6 8">JA-26-G1-E2</strain>
    </source>
</reference>
<dbReference type="AlphaFoldDB" id="A0A0W0UKL5"/>
<dbReference type="PATRIC" id="fig|455.5.peg.2774"/>
<evidence type="ECO:0000256" key="2">
    <source>
        <dbReference type="ARBA" id="ARBA00022980"/>
    </source>
</evidence>
<dbReference type="GO" id="GO:0003735">
    <property type="term" value="F:structural constituent of ribosome"/>
    <property type="evidence" value="ECO:0007669"/>
    <property type="project" value="InterPro"/>
</dbReference>
<reference evidence="7 9" key="2">
    <citation type="submission" date="2016-05" db="EMBL/GenBank/DDBJ databases">
        <authorList>
            <person name="Prochazka B."/>
            <person name="Indra A."/>
            <person name="Hasenberger P."/>
            <person name="Blaschitz M."/>
            <person name="Wagner L."/>
            <person name="Wewalka G."/>
            <person name="Sorschag S."/>
            <person name="Schmid D."/>
            <person name="Ruppitsch W."/>
        </authorList>
    </citation>
    <scope>NUCLEOTIDE SEQUENCE [LARGE SCALE GENOMIC DNA]</scope>
    <source>
        <strain evidence="7 9">974010_12</strain>
    </source>
</reference>